<proteinExistence type="predicted"/>
<dbReference type="Pfam" id="PF00005">
    <property type="entry name" value="ABC_tran"/>
    <property type="match status" value="1"/>
</dbReference>
<name>A0A7J3QEQ9_9CREN</name>
<dbReference type="GO" id="GO:0016020">
    <property type="term" value="C:membrane"/>
    <property type="evidence" value="ECO:0007669"/>
    <property type="project" value="UniProtKB-SubCell"/>
</dbReference>
<evidence type="ECO:0000256" key="6">
    <source>
        <dbReference type="ARBA" id="ARBA00023136"/>
    </source>
</evidence>
<keyword evidence="2" id="KW-0813">Transport</keyword>
<dbReference type="AlphaFoldDB" id="A0A7J3QEQ9"/>
<evidence type="ECO:0000313" key="8">
    <source>
        <dbReference type="EMBL" id="HGV66965.1"/>
    </source>
</evidence>
<keyword evidence="8" id="KW-0067">ATP-binding</keyword>
<evidence type="ECO:0000256" key="2">
    <source>
        <dbReference type="ARBA" id="ARBA00022448"/>
    </source>
</evidence>
<keyword evidence="6" id="KW-0472">Membrane</keyword>
<keyword evidence="3" id="KW-1003">Cell membrane</keyword>
<accession>A0A7J3QEQ9</accession>
<feature type="domain" description="ABC transporter" evidence="7">
    <location>
        <begin position="41"/>
        <end position="116"/>
    </location>
</feature>
<evidence type="ECO:0000259" key="7">
    <source>
        <dbReference type="Pfam" id="PF00005"/>
    </source>
</evidence>
<dbReference type="EMBL" id="DTET01000208">
    <property type="protein sequence ID" value="HGV66965.1"/>
    <property type="molecule type" value="Genomic_DNA"/>
</dbReference>
<organism evidence="8">
    <name type="scientific">Ignisphaera aggregans</name>
    <dbReference type="NCBI Taxonomy" id="334771"/>
    <lineage>
        <taxon>Archaea</taxon>
        <taxon>Thermoproteota</taxon>
        <taxon>Thermoprotei</taxon>
        <taxon>Desulfurococcales</taxon>
        <taxon>Desulfurococcaceae</taxon>
        <taxon>Ignisphaera</taxon>
    </lineage>
</organism>
<reference evidence="8" key="1">
    <citation type="journal article" date="2020" name="mSystems">
        <title>Genome- and Community-Level Interaction Insights into Carbon Utilization and Element Cycling Functions of Hydrothermarchaeota in Hydrothermal Sediment.</title>
        <authorList>
            <person name="Zhou Z."/>
            <person name="Liu Y."/>
            <person name="Xu W."/>
            <person name="Pan J."/>
            <person name="Luo Z.H."/>
            <person name="Li M."/>
        </authorList>
    </citation>
    <scope>NUCLEOTIDE SEQUENCE [LARGE SCALE GENOMIC DNA]</scope>
    <source>
        <strain evidence="8">SpSt-721</strain>
    </source>
</reference>
<keyword evidence="4" id="KW-0997">Cell inner membrane</keyword>
<dbReference type="SUPFAM" id="SSF52540">
    <property type="entry name" value="P-loop containing nucleoside triphosphate hydrolases"/>
    <property type="match status" value="1"/>
</dbReference>
<sequence length="119" mass="13076">MDAPISIRDRSVSTMSKKPLNKSLTPLEYMMYRGWVEVISNADLEINKRDEILAIFGESGCGKTTLGLTIAGLLPSNARVVHGYIKVFGKDVNSDFAKVAMIFQDTLTSLNPILTVGIR</sequence>
<evidence type="ECO:0000256" key="1">
    <source>
        <dbReference type="ARBA" id="ARBA00004370"/>
    </source>
</evidence>
<protein>
    <submittedName>
        <fullName evidence="8">ATP-binding cassette domain-containing protein</fullName>
    </submittedName>
</protein>
<evidence type="ECO:0000256" key="5">
    <source>
        <dbReference type="ARBA" id="ARBA00022967"/>
    </source>
</evidence>
<dbReference type="Gene3D" id="3.40.50.300">
    <property type="entry name" value="P-loop containing nucleotide triphosphate hydrolases"/>
    <property type="match status" value="1"/>
</dbReference>
<comment type="caution">
    <text evidence="8">The sequence shown here is derived from an EMBL/GenBank/DDBJ whole genome shotgun (WGS) entry which is preliminary data.</text>
</comment>
<dbReference type="PANTHER" id="PTHR43297:SF14">
    <property type="entry name" value="ATPASE AAA-TYPE CORE DOMAIN-CONTAINING PROTEIN"/>
    <property type="match status" value="1"/>
</dbReference>
<dbReference type="GO" id="GO:0005524">
    <property type="term" value="F:ATP binding"/>
    <property type="evidence" value="ECO:0007669"/>
    <property type="project" value="UniProtKB-KW"/>
</dbReference>
<dbReference type="PANTHER" id="PTHR43297">
    <property type="entry name" value="OLIGOPEPTIDE TRANSPORT ATP-BINDING PROTEIN APPD"/>
    <property type="match status" value="1"/>
</dbReference>
<comment type="subcellular location">
    <subcellularLocation>
        <location evidence="1">Membrane</location>
    </subcellularLocation>
</comment>
<dbReference type="InterPro" id="IPR003439">
    <property type="entry name" value="ABC_transporter-like_ATP-bd"/>
</dbReference>
<dbReference type="GO" id="GO:0016887">
    <property type="term" value="F:ATP hydrolysis activity"/>
    <property type="evidence" value="ECO:0007669"/>
    <property type="project" value="InterPro"/>
</dbReference>
<dbReference type="InterPro" id="IPR050388">
    <property type="entry name" value="ABC_Ni/Peptide_Import"/>
</dbReference>
<gene>
    <name evidence="8" type="ORF">ENV02_04030</name>
</gene>
<keyword evidence="5" id="KW-1278">Translocase</keyword>
<dbReference type="InterPro" id="IPR027417">
    <property type="entry name" value="P-loop_NTPase"/>
</dbReference>
<keyword evidence="8" id="KW-0547">Nucleotide-binding</keyword>
<evidence type="ECO:0000256" key="3">
    <source>
        <dbReference type="ARBA" id="ARBA00022475"/>
    </source>
</evidence>
<evidence type="ECO:0000256" key="4">
    <source>
        <dbReference type="ARBA" id="ARBA00022519"/>
    </source>
</evidence>